<reference evidence="11 12" key="1">
    <citation type="submission" date="2018-08" db="EMBL/GenBank/DDBJ databases">
        <title>Pseudooceanicola sediminis CY03 in the family Rhodobacteracea.</title>
        <authorList>
            <person name="Zhang Y.-J."/>
        </authorList>
    </citation>
    <scope>NUCLEOTIDE SEQUENCE [LARGE SCALE GENOMIC DNA]</scope>
    <source>
        <strain evidence="11 12">CY03</strain>
    </source>
</reference>
<dbReference type="GO" id="GO:0005886">
    <property type="term" value="C:plasma membrane"/>
    <property type="evidence" value="ECO:0007669"/>
    <property type="project" value="UniProtKB-SubCell"/>
</dbReference>
<evidence type="ECO:0000256" key="7">
    <source>
        <dbReference type="SAM" id="MobiDB-lite"/>
    </source>
</evidence>
<dbReference type="RefSeq" id="WP_119397819.1">
    <property type="nucleotide sequence ID" value="NZ_QWJJ01000003.1"/>
</dbReference>
<comment type="subcellular location">
    <subcellularLocation>
        <location evidence="1">Cell membrane</location>
        <topology evidence="1">Multi-pass membrane protein</topology>
    </subcellularLocation>
    <subcellularLocation>
        <location evidence="6">Membrane</location>
        <topology evidence="6">Multi-pass membrane protein</topology>
    </subcellularLocation>
</comment>
<accession>A0A399J3W0</accession>
<evidence type="ECO:0000256" key="8">
    <source>
        <dbReference type="SAM" id="Phobius"/>
    </source>
</evidence>
<keyword evidence="9" id="KW-0732">Signal</keyword>
<dbReference type="Proteomes" id="UP000265848">
    <property type="component" value="Unassembled WGS sequence"/>
</dbReference>
<dbReference type="PANTHER" id="PTHR30625:SF11">
    <property type="entry name" value="MOTA_TOLQ_EXBB PROTON CHANNEL DOMAIN-CONTAINING PROTEIN"/>
    <property type="match status" value="1"/>
</dbReference>
<evidence type="ECO:0000313" key="11">
    <source>
        <dbReference type="EMBL" id="RII39940.1"/>
    </source>
</evidence>
<name>A0A399J3W0_9RHOB</name>
<protein>
    <submittedName>
        <fullName evidence="11">MotA/TolQ/ExbB proton channel family protein</fullName>
    </submittedName>
</protein>
<feature type="signal peptide" evidence="9">
    <location>
        <begin position="1"/>
        <end position="22"/>
    </location>
</feature>
<evidence type="ECO:0000313" key="12">
    <source>
        <dbReference type="Proteomes" id="UP000265848"/>
    </source>
</evidence>
<evidence type="ECO:0000259" key="10">
    <source>
        <dbReference type="Pfam" id="PF01618"/>
    </source>
</evidence>
<feature type="region of interest" description="Disordered" evidence="7">
    <location>
        <begin position="24"/>
        <end position="150"/>
    </location>
</feature>
<evidence type="ECO:0000256" key="5">
    <source>
        <dbReference type="ARBA" id="ARBA00023136"/>
    </source>
</evidence>
<feature type="compositionally biased region" description="Low complexity" evidence="7">
    <location>
        <begin position="72"/>
        <end position="137"/>
    </location>
</feature>
<keyword evidence="3 8" id="KW-0812">Transmembrane</keyword>
<keyword evidence="6" id="KW-0813">Transport</keyword>
<gene>
    <name evidence="11" type="ORF">DL237_04390</name>
</gene>
<feature type="transmembrane region" description="Helical" evidence="8">
    <location>
        <begin position="272"/>
        <end position="295"/>
    </location>
</feature>
<evidence type="ECO:0000256" key="3">
    <source>
        <dbReference type="ARBA" id="ARBA00022692"/>
    </source>
</evidence>
<proteinExistence type="inferred from homology"/>
<evidence type="ECO:0000256" key="6">
    <source>
        <dbReference type="RuleBase" id="RU004057"/>
    </source>
</evidence>
<keyword evidence="12" id="KW-1185">Reference proteome</keyword>
<feature type="chain" id="PRO_5017305534" evidence="9">
    <location>
        <begin position="23"/>
        <end position="388"/>
    </location>
</feature>
<organism evidence="11 12">
    <name type="scientific">Pseudooceanicola sediminis</name>
    <dbReference type="NCBI Taxonomy" id="2211117"/>
    <lineage>
        <taxon>Bacteria</taxon>
        <taxon>Pseudomonadati</taxon>
        <taxon>Pseudomonadota</taxon>
        <taxon>Alphaproteobacteria</taxon>
        <taxon>Rhodobacterales</taxon>
        <taxon>Paracoccaceae</taxon>
        <taxon>Pseudooceanicola</taxon>
    </lineage>
</organism>
<keyword evidence="5 8" id="KW-0472">Membrane</keyword>
<comment type="similarity">
    <text evidence="6">Belongs to the exbB/tolQ family.</text>
</comment>
<evidence type="ECO:0000256" key="2">
    <source>
        <dbReference type="ARBA" id="ARBA00022475"/>
    </source>
</evidence>
<feature type="transmembrane region" description="Helical" evidence="8">
    <location>
        <begin position="170"/>
        <end position="190"/>
    </location>
</feature>
<dbReference type="InterPro" id="IPR050790">
    <property type="entry name" value="ExbB/TolQ_transport"/>
</dbReference>
<feature type="domain" description="MotA/TolQ/ExbB proton channel" evidence="10">
    <location>
        <begin position="230"/>
        <end position="348"/>
    </location>
</feature>
<dbReference type="InterPro" id="IPR002898">
    <property type="entry name" value="MotA_ExbB_proton_chnl"/>
</dbReference>
<dbReference type="Pfam" id="PF01618">
    <property type="entry name" value="MotA_ExbB"/>
    <property type="match status" value="1"/>
</dbReference>
<comment type="caution">
    <text evidence="11">The sequence shown here is derived from an EMBL/GenBank/DDBJ whole genome shotgun (WGS) entry which is preliminary data.</text>
</comment>
<dbReference type="PANTHER" id="PTHR30625">
    <property type="entry name" value="PROTEIN TOLQ"/>
    <property type="match status" value="1"/>
</dbReference>
<evidence type="ECO:0000256" key="4">
    <source>
        <dbReference type="ARBA" id="ARBA00022989"/>
    </source>
</evidence>
<sequence length="388" mass="39332">MVRQRLALAGVALFIVAGAAFGQTDPSASLDAAPSDLATSDMAPTDTAPSVGDTMQPMALPGATTDAAPSLPGTMATASTPTAPSAPVETADSATPDAAADTATPEAATPDTAAPEAAPDTASADAAGDAPASELAPVPAATPQPPRTVTAMLNDSLDSAVKFLVDGGPAIWAIAALSIITVALILWKIWRLVLSGAWSRRTSRRAVLAWEQGEAATAIALVEGRGGVRSRLVRAAMRARLGMSDDAAREETTRVARRLLTGQGTALRALELIATIAPLLGLLGTVMGMISAFQALQEAGSQADPALLAGGIWEALLTTAAGMAVAIPASAALTWFEAVLDTLRTDLEDLSARIFIADLPGQGIAQDVGHDLGLGYSRGSHLSKHAAQ</sequence>
<feature type="transmembrane region" description="Helical" evidence="8">
    <location>
        <begin position="315"/>
        <end position="336"/>
    </location>
</feature>
<keyword evidence="6" id="KW-0653">Protein transport</keyword>
<dbReference type="GO" id="GO:0017038">
    <property type="term" value="P:protein import"/>
    <property type="evidence" value="ECO:0007669"/>
    <property type="project" value="TreeGrafter"/>
</dbReference>
<keyword evidence="4 8" id="KW-1133">Transmembrane helix</keyword>
<dbReference type="EMBL" id="QWJJ01000003">
    <property type="protein sequence ID" value="RII39940.1"/>
    <property type="molecule type" value="Genomic_DNA"/>
</dbReference>
<evidence type="ECO:0000256" key="9">
    <source>
        <dbReference type="SAM" id="SignalP"/>
    </source>
</evidence>
<keyword evidence="2" id="KW-1003">Cell membrane</keyword>
<dbReference type="OrthoDB" id="4045at2"/>
<dbReference type="AlphaFoldDB" id="A0A399J3W0"/>
<evidence type="ECO:0000256" key="1">
    <source>
        <dbReference type="ARBA" id="ARBA00004651"/>
    </source>
</evidence>
<feature type="compositionally biased region" description="Low complexity" evidence="7">
    <location>
        <begin position="24"/>
        <end position="41"/>
    </location>
</feature>